<comment type="subcellular location">
    <subcellularLocation>
        <location evidence="1">Membrane</location>
        <topology evidence="1">Multi-pass membrane protein</topology>
    </subcellularLocation>
</comment>
<feature type="transmembrane region" description="Helical" evidence="6">
    <location>
        <begin position="206"/>
        <end position="229"/>
    </location>
</feature>
<feature type="transmembrane region" description="Helical" evidence="6">
    <location>
        <begin position="171"/>
        <end position="194"/>
    </location>
</feature>
<keyword evidence="9" id="KW-1185">Reference proteome</keyword>
<dbReference type="Proteomes" id="UP000759131">
    <property type="component" value="Unassembled WGS sequence"/>
</dbReference>
<dbReference type="InterPro" id="IPR011547">
    <property type="entry name" value="SLC26A/SulP_dom"/>
</dbReference>
<dbReference type="EMBL" id="OC857648">
    <property type="protein sequence ID" value="CAD7625456.1"/>
    <property type="molecule type" value="Genomic_DNA"/>
</dbReference>
<evidence type="ECO:0000256" key="1">
    <source>
        <dbReference type="ARBA" id="ARBA00004141"/>
    </source>
</evidence>
<protein>
    <recommendedName>
        <fullName evidence="7">SLC26A/SulP transporter domain-containing protein</fullName>
    </recommendedName>
</protein>
<sequence length="679" mass="74903">MNETNGKYPYEKIFGSNNGQRFKGNKLNDYHESDLNEDSEDGRDRDTSLMLDLEESDEMTVGECCLWFRQRYFTHEKLRRRLPFLSWLPNYSLADLKGDVIAGLSVAFTIVPQGLALAVLAGLPAQYGLYTSFMGCFVYAFLGSCKDVAVGPTSIMAIIVAPYVMMGGVEYSILLAFLAGCIQFLFGVLNLGFIVDFISYPVISSFSSAAAITIAASQLKLLFGMHFTASRFTDTMVKVAANLTDINPWDTGMGVACLLFLIPIQLAKDFRFRPSEDGMDTKARHRWYQFLNSVWMMTVTARNALVVIIGALIAGYYSGSHLFTLTGQIRTGLPPFQLPPFSLHTNTTDTAFGQIFSDLGTGVFVVALLGLMESVAVAKAFETAKLDATQEMLAIGTCNILGSCFGAFAATGSFSRSAVNHNSGVRTPFGGIVTGGLVLLALSTLAPYFQYIPQTVLATIIITAVIFMLRPLDPFLIWHTNKVDVLPYISTFVVCLLLGLEYGIVAGIGSSLIILLYQMARPKVFIVHKNTPDGYPFLYVKPDRSVFFPSIEYMKVKINKELPDCREMSSKIAVVLDGEHMFRADSTFAQGVKNMISSMSDRRVLTVFYNLRKSVVGAIQGVGIPANDFHNCRTEHEVYHLIKTHNKIRVSRSASNVETLFTQSTNSCGHWISQSAQAY</sequence>
<dbReference type="OrthoDB" id="288203at2759"/>
<feature type="transmembrane region" description="Helical" evidence="6">
    <location>
        <begin position="456"/>
        <end position="477"/>
    </location>
</feature>
<feature type="transmembrane region" description="Helical" evidence="6">
    <location>
        <begin position="288"/>
        <end position="317"/>
    </location>
</feature>
<feature type="transmembrane region" description="Helical" evidence="6">
    <location>
        <begin position="100"/>
        <end position="121"/>
    </location>
</feature>
<feature type="transmembrane region" description="Helical" evidence="6">
    <location>
        <begin position="351"/>
        <end position="371"/>
    </location>
</feature>
<dbReference type="Pfam" id="PF00916">
    <property type="entry name" value="Sulfate_transp"/>
    <property type="match status" value="1"/>
</dbReference>
<evidence type="ECO:0000259" key="7">
    <source>
        <dbReference type="Pfam" id="PF00916"/>
    </source>
</evidence>
<keyword evidence="4 6" id="KW-0472">Membrane</keyword>
<keyword evidence="2 6" id="KW-0812">Transmembrane</keyword>
<organism evidence="8">
    <name type="scientific">Medioppia subpectinata</name>
    <dbReference type="NCBI Taxonomy" id="1979941"/>
    <lineage>
        <taxon>Eukaryota</taxon>
        <taxon>Metazoa</taxon>
        <taxon>Ecdysozoa</taxon>
        <taxon>Arthropoda</taxon>
        <taxon>Chelicerata</taxon>
        <taxon>Arachnida</taxon>
        <taxon>Acari</taxon>
        <taxon>Acariformes</taxon>
        <taxon>Sarcoptiformes</taxon>
        <taxon>Oribatida</taxon>
        <taxon>Brachypylina</taxon>
        <taxon>Oppioidea</taxon>
        <taxon>Oppiidae</taxon>
        <taxon>Medioppia</taxon>
    </lineage>
</organism>
<dbReference type="EMBL" id="CAJPIZ010003073">
    <property type="protein sequence ID" value="CAG2105886.1"/>
    <property type="molecule type" value="Genomic_DNA"/>
</dbReference>
<feature type="transmembrane region" description="Helical" evidence="6">
    <location>
        <begin position="489"/>
        <end position="517"/>
    </location>
</feature>
<feature type="transmembrane region" description="Helical" evidence="6">
    <location>
        <begin position="392"/>
        <end position="409"/>
    </location>
</feature>
<reference evidence="8" key="1">
    <citation type="submission" date="2020-11" db="EMBL/GenBank/DDBJ databases">
        <authorList>
            <person name="Tran Van P."/>
        </authorList>
    </citation>
    <scope>NUCLEOTIDE SEQUENCE</scope>
</reference>
<evidence type="ECO:0000256" key="2">
    <source>
        <dbReference type="ARBA" id="ARBA00022692"/>
    </source>
</evidence>
<evidence type="ECO:0000256" key="4">
    <source>
        <dbReference type="ARBA" id="ARBA00023136"/>
    </source>
</evidence>
<evidence type="ECO:0000313" key="9">
    <source>
        <dbReference type="Proteomes" id="UP000759131"/>
    </source>
</evidence>
<feature type="region of interest" description="Disordered" evidence="5">
    <location>
        <begin position="1"/>
        <end position="45"/>
    </location>
</feature>
<accession>A0A7R9KLP0</accession>
<name>A0A7R9KLP0_9ACAR</name>
<gene>
    <name evidence="8" type="ORF">OSB1V03_LOCUS5890</name>
</gene>
<dbReference type="InterPro" id="IPR036513">
    <property type="entry name" value="STAS_dom_sf"/>
</dbReference>
<feature type="transmembrane region" description="Helical" evidence="6">
    <location>
        <begin position="149"/>
        <end position="165"/>
    </location>
</feature>
<evidence type="ECO:0000256" key="5">
    <source>
        <dbReference type="SAM" id="MobiDB-lite"/>
    </source>
</evidence>
<dbReference type="Gene3D" id="3.30.750.24">
    <property type="entry name" value="STAS domain"/>
    <property type="match status" value="1"/>
</dbReference>
<keyword evidence="3 6" id="KW-1133">Transmembrane helix</keyword>
<evidence type="ECO:0000313" key="8">
    <source>
        <dbReference type="EMBL" id="CAD7625456.1"/>
    </source>
</evidence>
<dbReference type="GO" id="GO:0016020">
    <property type="term" value="C:membrane"/>
    <property type="evidence" value="ECO:0007669"/>
    <property type="project" value="UniProtKB-SubCell"/>
</dbReference>
<feature type="domain" description="SLC26A/SulP transporter" evidence="7">
    <location>
        <begin position="96"/>
        <end position="489"/>
    </location>
</feature>
<proteinExistence type="predicted"/>
<feature type="transmembrane region" description="Helical" evidence="6">
    <location>
        <begin position="429"/>
        <end position="449"/>
    </location>
</feature>
<evidence type="ECO:0000256" key="3">
    <source>
        <dbReference type="ARBA" id="ARBA00022989"/>
    </source>
</evidence>
<dbReference type="InterPro" id="IPR001902">
    <property type="entry name" value="SLC26A/SulP_fam"/>
</dbReference>
<dbReference type="AlphaFoldDB" id="A0A7R9KLP0"/>
<dbReference type="PANTHER" id="PTHR11814">
    <property type="entry name" value="SULFATE TRANSPORTER"/>
    <property type="match status" value="1"/>
</dbReference>
<dbReference type="GO" id="GO:0055085">
    <property type="term" value="P:transmembrane transport"/>
    <property type="evidence" value="ECO:0007669"/>
    <property type="project" value="InterPro"/>
</dbReference>
<evidence type="ECO:0000256" key="6">
    <source>
        <dbReference type="SAM" id="Phobius"/>
    </source>
</evidence>